<dbReference type="AlphaFoldDB" id="A0A841AKY9"/>
<sequence>MTDDDGTVSGDVGTHETDALLSRLRLIEDQPLDTRADAYAHVHEQLQSELEGGDTHR</sequence>
<evidence type="ECO:0000313" key="2">
    <source>
        <dbReference type="Proteomes" id="UP000536685"/>
    </source>
</evidence>
<evidence type="ECO:0000313" key="1">
    <source>
        <dbReference type="EMBL" id="MBB5842381.1"/>
    </source>
</evidence>
<gene>
    <name evidence="1" type="ORF">HD599_000704</name>
</gene>
<accession>A0A841AKY9</accession>
<proteinExistence type="predicted"/>
<name>A0A841AKY9_9MICO</name>
<dbReference type="RefSeq" id="WP_184233694.1">
    <property type="nucleotide sequence ID" value="NZ_JACHMJ010000001.1"/>
</dbReference>
<keyword evidence="2" id="KW-1185">Reference proteome</keyword>
<dbReference type="EMBL" id="JACHMJ010000001">
    <property type="protein sequence ID" value="MBB5842381.1"/>
    <property type="molecule type" value="Genomic_DNA"/>
</dbReference>
<protein>
    <submittedName>
        <fullName evidence="1">Uncharacterized protein</fullName>
    </submittedName>
</protein>
<reference evidence="1 2" key="1">
    <citation type="submission" date="2020-08" db="EMBL/GenBank/DDBJ databases">
        <title>Sequencing the genomes of 1000 actinobacteria strains.</title>
        <authorList>
            <person name="Klenk H.-P."/>
        </authorList>
    </citation>
    <scope>NUCLEOTIDE SEQUENCE [LARGE SCALE GENOMIC DNA]</scope>
    <source>
        <strain evidence="1 2">DSM 105784</strain>
    </source>
</reference>
<comment type="caution">
    <text evidence="1">The sequence shown here is derived from an EMBL/GenBank/DDBJ whole genome shotgun (WGS) entry which is preliminary data.</text>
</comment>
<organism evidence="1 2">
    <name type="scientific">Conyzicola lurida</name>
    <dbReference type="NCBI Taxonomy" id="1172621"/>
    <lineage>
        <taxon>Bacteria</taxon>
        <taxon>Bacillati</taxon>
        <taxon>Actinomycetota</taxon>
        <taxon>Actinomycetes</taxon>
        <taxon>Micrococcales</taxon>
        <taxon>Microbacteriaceae</taxon>
        <taxon>Conyzicola</taxon>
    </lineage>
</organism>
<dbReference type="Proteomes" id="UP000536685">
    <property type="component" value="Unassembled WGS sequence"/>
</dbReference>